<reference evidence="2" key="1">
    <citation type="journal article" date="2019" name="Int. J. Syst. Evol. Microbiol.">
        <title>The Global Catalogue of Microorganisms (GCM) 10K type strain sequencing project: providing services to taxonomists for standard genome sequencing and annotation.</title>
        <authorList>
            <consortium name="The Broad Institute Genomics Platform"/>
            <consortium name="The Broad Institute Genome Sequencing Center for Infectious Disease"/>
            <person name="Wu L."/>
            <person name="Ma J."/>
        </authorList>
    </citation>
    <scope>NUCLEOTIDE SEQUENCE [LARGE SCALE GENOMIC DNA]</scope>
    <source>
        <strain evidence="2">CCM 7224</strain>
    </source>
</reference>
<dbReference type="EMBL" id="JBHSIZ010000049">
    <property type="protein sequence ID" value="MFC4961505.1"/>
    <property type="molecule type" value="Genomic_DNA"/>
</dbReference>
<keyword evidence="2" id="KW-1185">Reference proteome</keyword>
<gene>
    <name evidence="1" type="ORF">ACFPFX_34980</name>
</gene>
<accession>A0ABV9UYF1</accession>
<evidence type="ECO:0000313" key="2">
    <source>
        <dbReference type="Proteomes" id="UP001595834"/>
    </source>
</evidence>
<evidence type="ECO:0000313" key="1">
    <source>
        <dbReference type="EMBL" id="MFC4961505.1"/>
    </source>
</evidence>
<proteinExistence type="predicted"/>
<dbReference type="Proteomes" id="UP001595834">
    <property type="component" value="Unassembled WGS sequence"/>
</dbReference>
<name>A0ABV9UYF1_9ACTN</name>
<organism evidence="1 2">
    <name type="scientific">Streptomyces mauvecolor</name>
    <dbReference type="NCBI Taxonomy" id="58345"/>
    <lineage>
        <taxon>Bacteria</taxon>
        <taxon>Bacillati</taxon>
        <taxon>Actinomycetota</taxon>
        <taxon>Actinomycetes</taxon>
        <taxon>Kitasatosporales</taxon>
        <taxon>Streptomycetaceae</taxon>
        <taxon>Streptomyces</taxon>
    </lineage>
</organism>
<comment type="caution">
    <text evidence="1">The sequence shown here is derived from an EMBL/GenBank/DDBJ whole genome shotgun (WGS) entry which is preliminary data.</text>
</comment>
<dbReference type="RefSeq" id="WP_344380706.1">
    <property type="nucleotide sequence ID" value="NZ_BAAASQ010000053.1"/>
</dbReference>
<sequence length="42" mass="4466">MSEAKNDSAAVLSAQVPTASMDRRVAAWRQVSVNAFDPYGAP</sequence>
<protein>
    <submittedName>
        <fullName evidence="1">Uncharacterized protein</fullName>
    </submittedName>
</protein>